<dbReference type="CDD" id="cd07256">
    <property type="entry name" value="HPCD_C_class_II"/>
    <property type="match status" value="1"/>
</dbReference>
<proteinExistence type="inferred from homology"/>
<keyword evidence="5 8" id="KW-0223">Dioxygenase</keyword>
<dbReference type="InterPro" id="IPR000486">
    <property type="entry name" value="Xdiol_ring_cleave_dOase_1/2"/>
</dbReference>
<evidence type="ECO:0000313" key="11">
    <source>
        <dbReference type="Proteomes" id="UP001501645"/>
    </source>
</evidence>
<evidence type="ECO:0000256" key="2">
    <source>
        <dbReference type="ARBA" id="ARBA00008784"/>
    </source>
</evidence>
<dbReference type="Gene3D" id="3.10.180.10">
    <property type="entry name" value="2,3-Dihydroxybiphenyl 1,2-Dioxygenase, domain 1"/>
    <property type="match status" value="2"/>
</dbReference>
<accession>A0ABP9ASY6</accession>
<dbReference type="InterPro" id="IPR011981">
    <property type="entry name" value="DHPA_dOase_Mn/Fe"/>
</dbReference>
<dbReference type="InterPro" id="IPR044904">
    <property type="entry name" value="HPCD_C_sf"/>
</dbReference>
<keyword evidence="7 8" id="KW-0408">Iron</keyword>
<keyword evidence="6 8" id="KW-0560">Oxidoreductase</keyword>
<dbReference type="SUPFAM" id="SSF54593">
    <property type="entry name" value="Glyoxalase/Bleomycin resistance protein/Dihydroxybiphenyl dioxygenase"/>
    <property type="match status" value="1"/>
</dbReference>
<dbReference type="NCBIfam" id="TIGR02295">
    <property type="entry name" value="HpaD"/>
    <property type="match status" value="1"/>
</dbReference>
<evidence type="ECO:0000259" key="9">
    <source>
        <dbReference type="PROSITE" id="PS51819"/>
    </source>
</evidence>
<keyword evidence="3" id="KW-0479">Metal-binding</keyword>
<dbReference type="PROSITE" id="PS00082">
    <property type="entry name" value="EXTRADIOL_DIOXYGENAS"/>
    <property type="match status" value="1"/>
</dbReference>
<evidence type="ECO:0000256" key="6">
    <source>
        <dbReference type="ARBA" id="ARBA00023002"/>
    </source>
</evidence>
<evidence type="ECO:0000256" key="5">
    <source>
        <dbReference type="ARBA" id="ARBA00022964"/>
    </source>
</evidence>
<comment type="caution">
    <text evidence="10">The sequence shown here is derived from an EMBL/GenBank/DDBJ whole genome shotgun (WGS) entry which is preliminary data.</text>
</comment>
<dbReference type="InterPro" id="IPR037523">
    <property type="entry name" value="VOC_core"/>
</dbReference>
<organism evidence="10 11">
    <name type="scientific">Microbacterium gilvum</name>
    <dbReference type="NCBI Taxonomy" id="1336204"/>
    <lineage>
        <taxon>Bacteria</taxon>
        <taxon>Bacillati</taxon>
        <taxon>Actinomycetota</taxon>
        <taxon>Actinomycetes</taxon>
        <taxon>Micrococcales</taxon>
        <taxon>Microbacteriaceae</taxon>
        <taxon>Microbacterium</taxon>
    </lineage>
</organism>
<comment type="cofactor">
    <cofactor evidence="1 8">
        <name>Fe(2+)</name>
        <dbReference type="ChEBI" id="CHEBI:29033"/>
    </cofactor>
</comment>
<dbReference type="Pfam" id="PF00903">
    <property type="entry name" value="Glyoxalase"/>
    <property type="match status" value="2"/>
</dbReference>
<keyword evidence="11" id="KW-1185">Reference proteome</keyword>
<gene>
    <name evidence="10" type="primary">hpaD</name>
    <name evidence="10" type="ORF">GCM10023351_34490</name>
</gene>
<evidence type="ECO:0000256" key="8">
    <source>
        <dbReference type="RuleBase" id="RU000683"/>
    </source>
</evidence>
<evidence type="ECO:0000256" key="4">
    <source>
        <dbReference type="ARBA" id="ARBA00022797"/>
    </source>
</evidence>
<dbReference type="InterPro" id="IPR029068">
    <property type="entry name" value="Glyas_Bleomycin-R_OHBP_Dase"/>
</dbReference>
<dbReference type="Gene3D" id="4.10.1270.10">
    <property type="entry name" value="homoprotocatechuate 2,3-dioxygenase domains"/>
    <property type="match status" value="1"/>
</dbReference>
<name>A0ABP9ASY6_9MICO</name>
<dbReference type="RefSeq" id="WP_345442193.1">
    <property type="nucleotide sequence ID" value="NZ_BAABKO010000008.1"/>
</dbReference>
<evidence type="ECO:0000256" key="7">
    <source>
        <dbReference type="ARBA" id="ARBA00023004"/>
    </source>
</evidence>
<keyword evidence="4 8" id="KW-0058">Aromatic hydrocarbons catabolism</keyword>
<feature type="domain" description="VOC" evidence="9">
    <location>
        <begin position="40"/>
        <end position="154"/>
    </location>
</feature>
<dbReference type="CDD" id="cd07266">
    <property type="entry name" value="HPCD_N_class_II"/>
    <property type="match status" value="1"/>
</dbReference>
<dbReference type="PROSITE" id="PS51819">
    <property type="entry name" value="VOC"/>
    <property type="match status" value="2"/>
</dbReference>
<protein>
    <submittedName>
        <fullName evidence="10">3,4-dihydroxyphenylacetate 2,3-dioxygenase</fullName>
    </submittedName>
</protein>
<sequence>MTRRDDMTLTSSGYWVSQEAPIHADDPIATPAATPPDILRCAYMELVVTDLAASRQFYVDILGLYVTEEDDEAIYLRSTEEFIHHNLVLRTGPVAAVAAFSYRVRTPEDLDRAAAFYAELGCDVRRAPEGFVKGVGDSVRVVDPLGFPIEFFHHSEHVERMSWRYDLHIPGELVRLDHFNQLTPDVPRAVKFMQDLGFRVTEDIQDEDGTVYAAWMRRKPTVHDTAMTGGDGPRMHHVCFATHEKHNILAICDKLGALRRSDAIERGPGRHGVSNAFYLYLRDPDGHRVEVYTQDYYTGDPDNPVVTWDVHDNQRRDWWGNPVVPSWYTDGSLVLDLDGAPQPVVARTDSSEMAVTIGADGFSYTRQGDDAPMPEWKQGEYKLGNQL</sequence>
<feature type="domain" description="VOC" evidence="9">
    <location>
        <begin position="175"/>
        <end position="294"/>
    </location>
</feature>
<reference evidence="11" key="1">
    <citation type="journal article" date="2019" name="Int. J. Syst. Evol. Microbiol.">
        <title>The Global Catalogue of Microorganisms (GCM) 10K type strain sequencing project: providing services to taxonomists for standard genome sequencing and annotation.</title>
        <authorList>
            <consortium name="The Broad Institute Genomics Platform"/>
            <consortium name="The Broad Institute Genome Sequencing Center for Infectious Disease"/>
            <person name="Wu L."/>
            <person name="Ma J."/>
        </authorList>
    </citation>
    <scope>NUCLEOTIDE SEQUENCE [LARGE SCALE GENOMIC DNA]</scope>
    <source>
        <strain evidence="11">JCM 18537</strain>
    </source>
</reference>
<dbReference type="EMBL" id="BAABKO010000008">
    <property type="protein sequence ID" value="GAA4785792.1"/>
    <property type="molecule type" value="Genomic_DNA"/>
</dbReference>
<dbReference type="PANTHER" id="PTHR21366">
    <property type="entry name" value="GLYOXALASE FAMILY PROTEIN"/>
    <property type="match status" value="1"/>
</dbReference>
<dbReference type="InterPro" id="IPR004360">
    <property type="entry name" value="Glyas_Fos-R_dOase_dom"/>
</dbReference>
<evidence type="ECO:0000313" key="10">
    <source>
        <dbReference type="EMBL" id="GAA4785792.1"/>
    </source>
</evidence>
<evidence type="ECO:0000256" key="1">
    <source>
        <dbReference type="ARBA" id="ARBA00001954"/>
    </source>
</evidence>
<comment type="similarity">
    <text evidence="2 8">Belongs to the extradiol ring-cleavage dioxygenase family.</text>
</comment>
<dbReference type="Proteomes" id="UP001501645">
    <property type="component" value="Unassembled WGS sequence"/>
</dbReference>
<dbReference type="InterPro" id="IPR050383">
    <property type="entry name" value="GlyoxalaseI/FosfomycinResist"/>
</dbReference>
<evidence type="ECO:0000256" key="3">
    <source>
        <dbReference type="ARBA" id="ARBA00022723"/>
    </source>
</evidence>